<reference evidence="1" key="1">
    <citation type="submission" date="2025-03" db="EMBL/GenBank/DDBJ databases">
        <authorList>
            <consortium name="ELIXIR-Norway"/>
            <consortium name="Elixir Norway"/>
        </authorList>
    </citation>
    <scope>NUCLEOTIDE SEQUENCE</scope>
</reference>
<comment type="caution">
    <text evidence="1">The sequence shown here is derived from an EMBL/GenBank/DDBJ whole genome shotgun (WGS) entry which is preliminary data.</text>
</comment>
<accession>A0ACB1KDU2</accession>
<evidence type="ECO:0000313" key="2">
    <source>
        <dbReference type="Proteomes" id="UP001162501"/>
    </source>
</evidence>
<dbReference type="EMBL" id="CATOBB020000158">
    <property type="protein sequence ID" value="CAM9124228.1"/>
    <property type="molecule type" value="Genomic_DNA"/>
</dbReference>
<organism evidence="1 2">
    <name type="scientific">Rangifer tarandus platyrhynchus</name>
    <name type="common">Svalbard reindeer</name>
    <dbReference type="NCBI Taxonomy" id="3082113"/>
    <lineage>
        <taxon>Eukaryota</taxon>
        <taxon>Metazoa</taxon>
        <taxon>Chordata</taxon>
        <taxon>Craniata</taxon>
        <taxon>Vertebrata</taxon>
        <taxon>Euteleostomi</taxon>
        <taxon>Mammalia</taxon>
        <taxon>Eutheria</taxon>
        <taxon>Laurasiatheria</taxon>
        <taxon>Artiodactyla</taxon>
        <taxon>Ruminantia</taxon>
        <taxon>Pecora</taxon>
        <taxon>Cervidae</taxon>
        <taxon>Odocoileinae</taxon>
        <taxon>Rangifer</taxon>
    </lineage>
</organism>
<protein>
    <submittedName>
        <fullName evidence="1">Uncharacterized protein</fullName>
    </submittedName>
</protein>
<gene>
    <name evidence="1" type="ORF">MRATA1EN22A_LOCUS28746</name>
</gene>
<proteinExistence type="predicted"/>
<dbReference type="Proteomes" id="UP001162501">
    <property type="component" value="Unassembled WGS sequence"/>
</dbReference>
<evidence type="ECO:0000313" key="1">
    <source>
        <dbReference type="EMBL" id="CAM9124228.1"/>
    </source>
</evidence>
<name>A0ACB1KDU2_RANTA</name>
<sequence>MSRTQPPRLEGGRSRAGLPRPRPLGRGKDGRRSVPHVETSPPPPARTRSFLALRPSFPPWKPAAFGRGVAFGGAGRRGRAQGGQRANGCPRKPARSRGVQGPRQAPSSGRSSSAHASRRVGPAPAARPPLLPGAPGLRPAQAVPLRPRKRRCPCAPGAREPPESGSPPAPHTPAPTPKHSGPAGPVAAIGPSGPVGTPSHSASAKSSVFSSTSTFRWGWLSALPGRPPGGTGSSSKAGAGVCPAPSWPQPPREGPGTRRSRKKCS</sequence>